<organism evidence="3">
    <name type="scientific">Caenorhabditis brenneri</name>
    <name type="common">Nematode worm</name>
    <dbReference type="NCBI Taxonomy" id="135651"/>
    <lineage>
        <taxon>Eukaryota</taxon>
        <taxon>Metazoa</taxon>
        <taxon>Ecdysozoa</taxon>
        <taxon>Nematoda</taxon>
        <taxon>Chromadorea</taxon>
        <taxon>Rhabditida</taxon>
        <taxon>Rhabditina</taxon>
        <taxon>Rhabditomorpha</taxon>
        <taxon>Rhabditoidea</taxon>
        <taxon>Rhabditidae</taxon>
        <taxon>Peloderinae</taxon>
        <taxon>Caenorhabditis</taxon>
    </lineage>
</organism>
<feature type="signal peptide" evidence="1">
    <location>
        <begin position="1"/>
        <end position="20"/>
    </location>
</feature>
<sequence length="126" mass="14530">MQFVLLFLIFTTFTAKIANGEKKQTDCVQLETLIERDAIFNGSAVNISSLTDPIIEYFPWKFLDMATVNCLNLQEERTDRLRINDIRVRLTYRKEAIVFCVSGEWLTTDDNQSIVRIENLKCVGTS</sequence>
<dbReference type="HOGENOM" id="CLU_1983510_0_0_1"/>
<gene>
    <name evidence="2" type="ORF">CAEBREN_07476</name>
</gene>
<evidence type="ECO:0000313" key="3">
    <source>
        <dbReference type="Proteomes" id="UP000008068"/>
    </source>
</evidence>
<dbReference type="Proteomes" id="UP000008068">
    <property type="component" value="Unassembled WGS sequence"/>
</dbReference>
<dbReference type="EMBL" id="GL379913">
    <property type="protein sequence ID" value="EGT34481.1"/>
    <property type="molecule type" value="Genomic_DNA"/>
</dbReference>
<feature type="chain" id="PRO_5003406060" evidence="1">
    <location>
        <begin position="21"/>
        <end position="126"/>
    </location>
</feature>
<evidence type="ECO:0000256" key="1">
    <source>
        <dbReference type="SAM" id="SignalP"/>
    </source>
</evidence>
<reference evidence="3" key="1">
    <citation type="submission" date="2011-07" db="EMBL/GenBank/DDBJ databases">
        <authorList>
            <consortium name="Caenorhabditis brenneri Sequencing and Analysis Consortium"/>
            <person name="Wilson R.K."/>
        </authorList>
    </citation>
    <scope>NUCLEOTIDE SEQUENCE [LARGE SCALE GENOMIC DNA]</scope>
    <source>
        <strain evidence="3">PB2801</strain>
    </source>
</reference>
<protein>
    <submittedName>
        <fullName evidence="2">Uncharacterized protein</fullName>
    </submittedName>
</protein>
<keyword evidence="3" id="KW-1185">Reference proteome</keyword>
<name>G0NNB7_CAEBE</name>
<proteinExistence type="predicted"/>
<dbReference type="InParanoid" id="G0NNB7"/>
<accession>G0NNB7</accession>
<dbReference type="AlphaFoldDB" id="G0NNB7"/>
<keyword evidence="1" id="KW-0732">Signal</keyword>
<evidence type="ECO:0000313" key="2">
    <source>
        <dbReference type="EMBL" id="EGT34481.1"/>
    </source>
</evidence>